<dbReference type="GO" id="GO:0005737">
    <property type="term" value="C:cytoplasm"/>
    <property type="evidence" value="ECO:0007669"/>
    <property type="project" value="UniProtKB-SubCell"/>
</dbReference>
<evidence type="ECO:0000256" key="7">
    <source>
        <dbReference type="ARBA" id="ARBA00022691"/>
    </source>
</evidence>
<evidence type="ECO:0000256" key="5">
    <source>
        <dbReference type="ARBA" id="ARBA00022603"/>
    </source>
</evidence>
<dbReference type="EC" id="2.1.1.77" evidence="3"/>
<dbReference type="CDD" id="cd02440">
    <property type="entry name" value="AdoMet_MTases"/>
    <property type="match status" value="1"/>
</dbReference>
<dbReference type="Pfam" id="PF01135">
    <property type="entry name" value="PCMT"/>
    <property type="match status" value="1"/>
</dbReference>
<keyword evidence="5 8" id="KW-0489">Methyltransferase</keyword>
<dbReference type="GO" id="GO:0032259">
    <property type="term" value="P:methylation"/>
    <property type="evidence" value="ECO:0007669"/>
    <property type="project" value="UniProtKB-KW"/>
</dbReference>
<comment type="subcellular location">
    <subcellularLocation>
        <location evidence="1">Cytoplasm</location>
    </subcellularLocation>
</comment>
<dbReference type="PANTHER" id="PTHR11579">
    <property type="entry name" value="PROTEIN-L-ISOASPARTATE O-METHYLTRANSFERASE"/>
    <property type="match status" value="1"/>
</dbReference>
<evidence type="ECO:0000256" key="3">
    <source>
        <dbReference type="ARBA" id="ARBA00011890"/>
    </source>
</evidence>
<gene>
    <name evidence="8" type="ORF">MNB_SV-8-1344</name>
</gene>
<name>A0A1W1BG99_9ZZZZ</name>
<keyword evidence="7" id="KW-0949">S-adenosyl-L-methionine</keyword>
<dbReference type="GO" id="GO:0004719">
    <property type="term" value="F:protein-L-isoaspartate (D-aspartate) O-methyltransferase activity"/>
    <property type="evidence" value="ECO:0007669"/>
    <property type="project" value="UniProtKB-EC"/>
</dbReference>
<proteinExistence type="inferred from homology"/>
<sequence length="205" mass="22807">MKSMQELIDSMIIAGTLHTPAIIDAFYKIDRKYFVPEAFSEFTYIDRPLPIGKDQTISQPSTVAFMLEQLSIKEGDKVLDIGSGSGWTTSLLCAIVGEEGSVTGLERVDDLIEQGKKNLEQFFFAERCHIQKAGEKLGIPGQTFDKILVSASAQEIPYALFEQLKTGGILVIPVQNSIFKFTKFSNTKLQKEEFPGFVFVPLITD</sequence>
<organism evidence="8">
    <name type="scientific">hydrothermal vent metagenome</name>
    <dbReference type="NCBI Taxonomy" id="652676"/>
    <lineage>
        <taxon>unclassified sequences</taxon>
        <taxon>metagenomes</taxon>
        <taxon>ecological metagenomes</taxon>
    </lineage>
</organism>
<keyword evidence="6 8" id="KW-0808">Transferase</keyword>
<evidence type="ECO:0000256" key="1">
    <source>
        <dbReference type="ARBA" id="ARBA00004496"/>
    </source>
</evidence>
<evidence type="ECO:0000256" key="2">
    <source>
        <dbReference type="ARBA" id="ARBA00005369"/>
    </source>
</evidence>
<dbReference type="EMBL" id="FPHD01000020">
    <property type="protein sequence ID" value="SFV52552.1"/>
    <property type="molecule type" value="Genomic_DNA"/>
</dbReference>
<reference evidence="8" key="1">
    <citation type="submission" date="2016-10" db="EMBL/GenBank/DDBJ databases">
        <authorList>
            <person name="de Groot N.N."/>
        </authorList>
    </citation>
    <scope>NUCLEOTIDE SEQUENCE</scope>
</reference>
<evidence type="ECO:0000313" key="8">
    <source>
        <dbReference type="EMBL" id="SFV52552.1"/>
    </source>
</evidence>
<dbReference type="PANTHER" id="PTHR11579:SF0">
    <property type="entry name" value="PROTEIN-L-ISOASPARTATE(D-ASPARTATE) O-METHYLTRANSFERASE"/>
    <property type="match status" value="1"/>
</dbReference>
<evidence type="ECO:0000256" key="4">
    <source>
        <dbReference type="ARBA" id="ARBA00022490"/>
    </source>
</evidence>
<dbReference type="InterPro" id="IPR000682">
    <property type="entry name" value="PCMT"/>
</dbReference>
<dbReference type="InterPro" id="IPR029063">
    <property type="entry name" value="SAM-dependent_MTases_sf"/>
</dbReference>
<evidence type="ECO:0000256" key="6">
    <source>
        <dbReference type="ARBA" id="ARBA00022679"/>
    </source>
</evidence>
<dbReference type="Gene3D" id="3.40.50.150">
    <property type="entry name" value="Vaccinia Virus protein VP39"/>
    <property type="match status" value="1"/>
</dbReference>
<dbReference type="AlphaFoldDB" id="A0A1W1BG99"/>
<accession>A0A1W1BG99</accession>
<keyword evidence="4" id="KW-0963">Cytoplasm</keyword>
<comment type="similarity">
    <text evidence="2">Belongs to the methyltransferase superfamily. L-isoaspartyl/D-aspartyl protein methyltransferase family.</text>
</comment>
<protein>
    <recommendedName>
        <fullName evidence="3">protein-L-isoaspartate(D-aspartate) O-methyltransferase</fullName>
        <ecNumber evidence="3">2.1.1.77</ecNumber>
    </recommendedName>
</protein>
<dbReference type="SUPFAM" id="SSF53335">
    <property type="entry name" value="S-adenosyl-L-methionine-dependent methyltransferases"/>
    <property type="match status" value="1"/>
</dbReference>
<dbReference type="NCBIfam" id="TIGR00080">
    <property type="entry name" value="pimt"/>
    <property type="match status" value="1"/>
</dbReference>